<dbReference type="Proteomes" id="UP000019486">
    <property type="component" value="Unassembled WGS sequence"/>
</dbReference>
<organism evidence="2 3">
    <name type="scientific">Skermanella stibiiresistens SB22</name>
    <dbReference type="NCBI Taxonomy" id="1385369"/>
    <lineage>
        <taxon>Bacteria</taxon>
        <taxon>Pseudomonadati</taxon>
        <taxon>Pseudomonadota</taxon>
        <taxon>Alphaproteobacteria</taxon>
        <taxon>Rhodospirillales</taxon>
        <taxon>Azospirillaceae</taxon>
        <taxon>Skermanella</taxon>
    </lineage>
</organism>
<dbReference type="AlphaFoldDB" id="W9H2H6"/>
<accession>W9H2H6</accession>
<comment type="caution">
    <text evidence="2">The sequence shown here is derived from an EMBL/GenBank/DDBJ whole genome shotgun (WGS) entry which is preliminary data.</text>
</comment>
<reference evidence="2 3" key="1">
    <citation type="submission" date="2013-08" db="EMBL/GenBank/DDBJ databases">
        <title>The genome sequence of Skermanella stibiiresistens.</title>
        <authorList>
            <person name="Zhu W."/>
            <person name="Wang G."/>
        </authorList>
    </citation>
    <scope>NUCLEOTIDE SEQUENCE [LARGE SCALE GENOMIC DNA]</scope>
    <source>
        <strain evidence="2 3">SB22</strain>
    </source>
</reference>
<evidence type="ECO:0000313" key="3">
    <source>
        <dbReference type="Proteomes" id="UP000019486"/>
    </source>
</evidence>
<evidence type="ECO:0000256" key="1">
    <source>
        <dbReference type="SAM" id="MobiDB-lite"/>
    </source>
</evidence>
<dbReference type="EMBL" id="AVFL01000022">
    <property type="protein sequence ID" value="EWY37968.1"/>
    <property type="molecule type" value="Genomic_DNA"/>
</dbReference>
<keyword evidence="3" id="KW-1185">Reference proteome</keyword>
<gene>
    <name evidence="2" type="ORF">N825_16320</name>
</gene>
<dbReference type="STRING" id="1385369.N825_16320"/>
<evidence type="ECO:0000313" key="2">
    <source>
        <dbReference type="EMBL" id="EWY37968.1"/>
    </source>
</evidence>
<proteinExistence type="predicted"/>
<name>W9H2H6_9PROT</name>
<feature type="region of interest" description="Disordered" evidence="1">
    <location>
        <begin position="38"/>
        <end position="62"/>
    </location>
</feature>
<dbReference type="InterPro" id="IPR022254">
    <property type="entry name" value="DUF3775"/>
</dbReference>
<sequence length="148" mass="16824">MDRKRWRKTMLDNLEIDQIERIAELSDECRQIRDTILNKTYQSDVDEEPNARGERNPSSFDSLEVVEAADDSGKYQRLRGMIADLSEDARIELRAVMWIGRGDFAAGDWGKAMAQADGAANLTVIDTIAEKADLHDYLMKGLYKLGLR</sequence>
<dbReference type="Pfam" id="PF12616">
    <property type="entry name" value="DUF3775"/>
    <property type="match status" value="1"/>
</dbReference>
<evidence type="ECO:0008006" key="4">
    <source>
        <dbReference type="Google" id="ProtNLM"/>
    </source>
</evidence>
<protein>
    <recommendedName>
        <fullName evidence="4">DUF3775 domain-containing protein</fullName>
    </recommendedName>
</protein>